<keyword evidence="3" id="KW-0812">Transmembrane</keyword>
<dbReference type="PRINTS" id="PR00625">
    <property type="entry name" value="JDOMAIN"/>
</dbReference>
<dbReference type="EMBL" id="LJRC01000216">
    <property type="protein sequence ID" value="KPY33129.1"/>
    <property type="molecule type" value="Genomic_DNA"/>
</dbReference>
<protein>
    <submittedName>
        <fullName evidence="5">DnaJ domain-containing protein</fullName>
    </submittedName>
</protein>
<dbReference type="Gene3D" id="1.10.287.110">
    <property type="entry name" value="DnaJ domain"/>
    <property type="match status" value="1"/>
</dbReference>
<organism evidence="5 6">
    <name type="scientific">Pseudomonas syringae pv. primulae</name>
    <dbReference type="NCBI Taxonomy" id="251707"/>
    <lineage>
        <taxon>Bacteria</taxon>
        <taxon>Pseudomonadati</taxon>
        <taxon>Pseudomonadota</taxon>
        <taxon>Gammaproteobacteria</taxon>
        <taxon>Pseudomonadales</taxon>
        <taxon>Pseudomonadaceae</taxon>
        <taxon>Pseudomonas</taxon>
    </lineage>
</organism>
<feature type="transmembrane region" description="Helical" evidence="3">
    <location>
        <begin position="149"/>
        <end position="168"/>
    </location>
</feature>
<feature type="region of interest" description="Disordered" evidence="2">
    <location>
        <begin position="113"/>
        <end position="145"/>
    </location>
</feature>
<keyword evidence="3" id="KW-1133">Transmembrane helix</keyword>
<dbReference type="InterPro" id="IPR036869">
    <property type="entry name" value="J_dom_sf"/>
</dbReference>
<name>A0A0P9YGH6_9PSED</name>
<dbReference type="AlphaFoldDB" id="A0A0P9YGH6"/>
<comment type="caution">
    <text evidence="5">The sequence shown here is derived from an EMBL/GenBank/DDBJ whole genome shotgun (WGS) entry which is preliminary data.</text>
</comment>
<dbReference type="Pfam" id="PF00226">
    <property type="entry name" value="DnaJ"/>
    <property type="match status" value="1"/>
</dbReference>
<keyword evidence="1" id="KW-0143">Chaperone</keyword>
<evidence type="ECO:0000256" key="3">
    <source>
        <dbReference type="SAM" id="Phobius"/>
    </source>
</evidence>
<dbReference type="CDD" id="cd06257">
    <property type="entry name" value="DnaJ"/>
    <property type="match status" value="1"/>
</dbReference>
<evidence type="ECO:0000256" key="2">
    <source>
        <dbReference type="SAM" id="MobiDB-lite"/>
    </source>
</evidence>
<gene>
    <name evidence="5" type="ORF">ALO52_04871</name>
</gene>
<evidence type="ECO:0000313" key="5">
    <source>
        <dbReference type="EMBL" id="KPY33129.1"/>
    </source>
</evidence>
<evidence type="ECO:0000313" key="6">
    <source>
        <dbReference type="Proteomes" id="UP000050562"/>
    </source>
</evidence>
<dbReference type="PROSITE" id="PS50076">
    <property type="entry name" value="DNAJ_2"/>
    <property type="match status" value="1"/>
</dbReference>
<dbReference type="InterPro" id="IPR001623">
    <property type="entry name" value="DnaJ_domain"/>
</dbReference>
<evidence type="ECO:0000256" key="1">
    <source>
        <dbReference type="ARBA" id="ARBA00023186"/>
    </source>
</evidence>
<dbReference type="PATRIC" id="fig|251707.3.peg.3916"/>
<proteinExistence type="predicted"/>
<keyword evidence="3" id="KW-0472">Membrane</keyword>
<reference evidence="5 6" key="1">
    <citation type="submission" date="2015-09" db="EMBL/GenBank/DDBJ databases">
        <title>Genome announcement of multiple Pseudomonas syringae strains.</title>
        <authorList>
            <person name="Thakur S."/>
            <person name="Wang P.W."/>
            <person name="Gong Y."/>
            <person name="Weir B.S."/>
            <person name="Guttman D.S."/>
        </authorList>
    </citation>
    <scope>NUCLEOTIDE SEQUENCE [LARGE SCALE GENOMIC DNA]</scope>
    <source>
        <strain evidence="5 6">ICMP3956</strain>
    </source>
</reference>
<dbReference type="PANTHER" id="PTHR44825">
    <property type="match status" value="1"/>
</dbReference>
<dbReference type="SUPFAM" id="SSF46565">
    <property type="entry name" value="Chaperone J-domain"/>
    <property type="match status" value="1"/>
</dbReference>
<sequence length="350" mass="38248">MYQNGSRPWTASAMQRTPTHYELLNVARDASPDQIKKAYRKIAQKLHPDRNSDPYASDMMSVVNASHDVLADTGRRAAYDAQLVADEQRAREDAARRRQVQAMRGRAVHVYASASGSASAAPQQSTYTGPERRANGSPQPSRSQRHGSVWRWAAVFVIFCAGGAWMGYDPNAGKSFVPTESVPVVQPWVKPAVEPEPVVEPVSVAEKAADVAASECEVPTVDPMGAPWPQKAGYVKDMPTLKDNGWSQITVDNTAGGSAVYAKVTDAMGRKAFRHAYIPVGASFSFAKMDAGLYLLKYKMLDTGCAFASGRILLEETPMGSQIKSSAYKLTLRKLQGRSVPFTRLKEDQF</sequence>
<dbReference type="Proteomes" id="UP000050562">
    <property type="component" value="Unassembled WGS sequence"/>
</dbReference>
<dbReference type="InterPro" id="IPR052763">
    <property type="entry name" value="DnaJ_C4"/>
</dbReference>
<feature type="domain" description="J" evidence="4">
    <location>
        <begin position="19"/>
        <end position="83"/>
    </location>
</feature>
<dbReference type="SMART" id="SM00271">
    <property type="entry name" value="DnaJ"/>
    <property type="match status" value="1"/>
</dbReference>
<accession>A0A0P9YGH6</accession>
<dbReference type="PANTHER" id="PTHR44825:SF1">
    <property type="entry name" value="DNAJ HOMOLOG SUBFAMILY C MEMBER 4"/>
    <property type="match status" value="1"/>
</dbReference>
<evidence type="ECO:0000259" key="4">
    <source>
        <dbReference type="PROSITE" id="PS50076"/>
    </source>
</evidence>